<name>A0AAV6MG45_9ROSI</name>
<organism evidence="2 3">
    <name type="scientific">Cucurbita argyrosperma subsp. sororia</name>
    <dbReference type="NCBI Taxonomy" id="37648"/>
    <lineage>
        <taxon>Eukaryota</taxon>
        <taxon>Viridiplantae</taxon>
        <taxon>Streptophyta</taxon>
        <taxon>Embryophyta</taxon>
        <taxon>Tracheophyta</taxon>
        <taxon>Spermatophyta</taxon>
        <taxon>Magnoliopsida</taxon>
        <taxon>eudicotyledons</taxon>
        <taxon>Gunneridae</taxon>
        <taxon>Pentapetalae</taxon>
        <taxon>rosids</taxon>
        <taxon>fabids</taxon>
        <taxon>Cucurbitales</taxon>
        <taxon>Cucurbitaceae</taxon>
        <taxon>Cucurbiteae</taxon>
        <taxon>Cucurbita</taxon>
    </lineage>
</organism>
<dbReference type="AlphaFoldDB" id="A0AAV6MG45"/>
<gene>
    <name evidence="2" type="ORF">SDJN03_20561</name>
</gene>
<feature type="compositionally biased region" description="Basic residues" evidence="1">
    <location>
        <begin position="1"/>
        <end position="11"/>
    </location>
</feature>
<accession>A0AAV6MG45</accession>
<evidence type="ECO:0000313" key="2">
    <source>
        <dbReference type="EMBL" id="KAG6580559.1"/>
    </source>
</evidence>
<feature type="region of interest" description="Disordered" evidence="1">
    <location>
        <begin position="1"/>
        <end position="77"/>
    </location>
</feature>
<proteinExistence type="predicted"/>
<keyword evidence="3" id="KW-1185">Reference proteome</keyword>
<reference evidence="2 3" key="1">
    <citation type="journal article" date="2021" name="Hortic Res">
        <title>The domestication of Cucurbita argyrosperma as revealed by the genome of its wild relative.</title>
        <authorList>
            <person name="Barrera-Redondo J."/>
            <person name="Sanchez-de la Vega G."/>
            <person name="Aguirre-Liguori J.A."/>
            <person name="Castellanos-Morales G."/>
            <person name="Gutierrez-Guerrero Y.T."/>
            <person name="Aguirre-Dugua X."/>
            <person name="Aguirre-Planter E."/>
            <person name="Tenaillon M.I."/>
            <person name="Lira-Saade R."/>
            <person name="Eguiarte L.E."/>
        </authorList>
    </citation>
    <scope>NUCLEOTIDE SEQUENCE [LARGE SCALE GENOMIC DNA]</scope>
    <source>
        <strain evidence="2">JBR-2021</strain>
    </source>
</reference>
<dbReference type="EMBL" id="JAGKQH010000014">
    <property type="protein sequence ID" value="KAG6580559.1"/>
    <property type="molecule type" value="Genomic_DNA"/>
</dbReference>
<dbReference type="Proteomes" id="UP000685013">
    <property type="component" value="Chromosome 14"/>
</dbReference>
<sequence length="77" mass="8146">MSQRQGRHQRRPSQSVFIAADYLSEPPRATGPGSAVEHAGPHSAHLPRPPQQSRNADPAAPRPPAPAASNEAPNPTN</sequence>
<evidence type="ECO:0000256" key="1">
    <source>
        <dbReference type="SAM" id="MobiDB-lite"/>
    </source>
</evidence>
<comment type="caution">
    <text evidence="2">The sequence shown here is derived from an EMBL/GenBank/DDBJ whole genome shotgun (WGS) entry which is preliminary data.</text>
</comment>
<evidence type="ECO:0000313" key="3">
    <source>
        <dbReference type="Proteomes" id="UP000685013"/>
    </source>
</evidence>
<feature type="non-terminal residue" evidence="2">
    <location>
        <position position="1"/>
    </location>
</feature>
<feature type="compositionally biased region" description="Low complexity" evidence="1">
    <location>
        <begin position="67"/>
        <end position="77"/>
    </location>
</feature>
<protein>
    <submittedName>
        <fullName evidence="2">Uncharacterized protein</fullName>
    </submittedName>
</protein>